<gene>
    <name evidence="3" type="ORF">GM51_16460</name>
</gene>
<dbReference type="Pfam" id="PF00436">
    <property type="entry name" value="SSB"/>
    <property type="match status" value="1"/>
</dbReference>
<dbReference type="PANTHER" id="PTHR10302:SF27">
    <property type="entry name" value="SINGLE-STRANDED DNA-BINDING PROTEIN"/>
    <property type="match status" value="1"/>
</dbReference>
<name>A0A094QK13_9ZZZZ</name>
<keyword evidence="1 3" id="KW-0238">DNA-binding</keyword>
<protein>
    <submittedName>
        <fullName evidence="3">Single-stranded DNA-binding protein</fullName>
    </submittedName>
</protein>
<organism evidence="3">
    <name type="scientific">freshwater metagenome</name>
    <dbReference type="NCBI Taxonomy" id="449393"/>
    <lineage>
        <taxon>unclassified sequences</taxon>
        <taxon>metagenomes</taxon>
        <taxon>ecological metagenomes</taxon>
    </lineage>
</organism>
<dbReference type="HAMAP" id="MF_00984">
    <property type="entry name" value="SSB"/>
    <property type="match status" value="1"/>
</dbReference>
<dbReference type="PANTHER" id="PTHR10302">
    <property type="entry name" value="SINGLE-STRANDED DNA-BINDING PROTEIN"/>
    <property type="match status" value="1"/>
</dbReference>
<dbReference type="InterPro" id="IPR012340">
    <property type="entry name" value="NA-bd_OB-fold"/>
</dbReference>
<dbReference type="InterPro" id="IPR000424">
    <property type="entry name" value="Primosome_PriB/ssb"/>
</dbReference>
<accession>A0A094QK13</accession>
<dbReference type="PROSITE" id="PS50935">
    <property type="entry name" value="SSB"/>
    <property type="match status" value="1"/>
</dbReference>
<dbReference type="GO" id="GO:0003697">
    <property type="term" value="F:single-stranded DNA binding"/>
    <property type="evidence" value="ECO:0007669"/>
    <property type="project" value="InterPro"/>
</dbReference>
<dbReference type="GO" id="GO:0009295">
    <property type="term" value="C:nucleoid"/>
    <property type="evidence" value="ECO:0007669"/>
    <property type="project" value="TreeGrafter"/>
</dbReference>
<dbReference type="GO" id="GO:0006260">
    <property type="term" value="P:DNA replication"/>
    <property type="evidence" value="ECO:0007669"/>
    <property type="project" value="InterPro"/>
</dbReference>
<dbReference type="SUPFAM" id="SSF50249">
    <property type="entry name" value="Nucleic acid-binding proteins"/>
    <property type="match status" value="1"/>
</dbReference>
<feature type="region of interest" description="Disordered" evidence="2">
    <location>
        <begin position="120"/>
        <end position="160"/>
    </location>
</feature>
<feature type="compositionally biased region" description="Gly residues" evidence="2">
    <location>
        <begin position="126"/>
        <end position="136"/>
    </location>
</feature>
<evidence type="ECO:0000256" key="1">
    <source>
        <dbReference type="ARBA" id="ARBA00023125"/>
    </source>
</evidence>
<dbReference type="Gene3D" id="2.40.50.140">
    <property type="entry name" value="Nucleic acid-binding proteins"/>
    <property type="match status" value="1"/>
</dbReference>
<dbReference type="EMBL" id="JNSL01000136">
    <property type="protein sequence ID" value="KGA14776.1"/>
    <property type="molecule type" value="Genomic_DNA"/>
</dbReference>
<proteinExistence type="inferred from homology"/>
<dbReference type="NCBIfam" id="TIGR00621">
    <property type="entry name" value="ssb"/>
    <property type="match status" value="1"/>
</dbReference>
<dbReference type="CDD" id="cd04496">
    <property type="entry name" value="SSB_OBF"/>
    <property type="match status" value="1"/>
</dbReference>
<dbReference type="InterPro" id="IPR011344">
    <property type="entry name" value="ssDNA-bd"/>
</dbReference>
<comment type="caution">
    <text evidence="3">The sequence shown here is derived from an EMBL/GenBank/DDBJ whole genome shotgun (WGS) entry which is preliminary data.</text>
</comment>
<sequence>MAADNNVVLVGNCTRDPELRFTASGQAVAAFGLAVNRRWQNRQTNEWEEQVSFFDVTVWQQMAENVAETITKGTRVVVSGRLQQSSWQTQDGDKRTKVEIVADEVAPSLRYATAQVVRNERREGFDGGANSGGANSGSGSASRPAPNDPPAGYDMDEEPF</sequence>
<reference evidence="3" key="1">
    <citation type="submission" date="2014-06" db="EMBL/GenBank/DDBJ databases">
        <title>Key roles for freshwater Actinobacteria revealed by deep metagenomic sequencing.</title>
        <authorList>
            <person name="Ghai R."/>
            <person name="Mizuno C.M."/>
            <person name="Picazo A."/>
            <person name="Camacho A."/>
            <person name="Rodriguez-Valera F."/>
        </authorList>
    </citation>
    <scope>NUCLEOTIDE SEQUENCE</scope>
</reference>
<evidence type="ECO:0000256" key="2">
    <source>
        <dbReference type="SAM" id="MobiDB-lite"/>
    </source>
</evidence>
<evidence type="ECO:0000313" key="3">
    <source>
        <dbReference type="EMBL" id="KGA14776.1"/>
    </source>
</evidence>
<dbReference type="AlphaFoldDB" id="A0A094QK13"/>